<evidence type="ECO:0000313" key="3">
    <source>
        <dbReference type="Proteomes" id="UP000443000"/>
    </source>
</evidence>
<proteinExistence type="predicted"/>
<dbReference type="OrthoDB" id="6851642at2"/>
<evidence type="ECO:0000313" key="2">
    <source>
        <dbReference type="EMBL" id="MQU18816.1"/>
    </source>
</evidence>
<dbReference type="AlphaFoldDB" id="A0A6G1W8U3"/>
<dbReference type="Proteomes" id="UP000443000">
    <property type="component" value="Unassembled WGS sequence"/>
</dbReference>
<dbReference type="Proteomes" id="UP000713985">
    <property type="component" value="Unassembled WGS sequence"/>
</dbReference>
<dbReference type="EMBL" id="WIWP01000034">
    <property type="protein sequence ID" value="MQT27465.1"/>
    <property type="molecule type" value="Genomic_DNA"/>
</dbReference>
<comment type="caution">
    <text evidence="2">The sequence shown here is derived from an EMBL/GenBank/DDBJ whole genome shotgun (WGS) entry which is preliminary data.</text>
</comment>
<evidence type="ECO:0000313" key="4">
    <source>
        <dbReference type="Proteomes" id="UP000713985"/>
    </source>
</evidence>
<reference evidence="3 4" key="1">
    <citation type="submission" date="2019-10" db="EMBL/GenBank/DDBJ databases">
        <title>Evaluation of single-gene subtyping targets for Pseudomonas.</title>
        <authorList>
            <person name="Reichler S.J."/>
            <person name="Orsi R.H."/>
            <person name="Wiedmann M."/>
            <person name="Martin N.H."/>
            <person name="Murphy S.I."/>
        </authorList>
    </citation>
    <scope>NUCLEOTIDE SEQUENCE [LARGE SCALE GENOMIC DNA]</scope>
    <source>
        <strain evidence="1 4">FSL R10-0802</strain>
        <strain evidence="2 3">FSL R10-1594</strain>
    </source>
</reference>
<gene>
    <name evidence="2" type="ORF">GHN41_20515</name>
    <name evidence="1" type="ORF">GHN94_16725</name>
</gene>
<accession>A0A6G1W8U3</accession>
<keyword evidence="4" id="KW-1185">Reference proteome</keyword>
<organism evidence="2 3">
    <name type="scientific">Pseudomonas helleri</name>
    <dbReference type="NCBI Taxonomy" id="1608996"/>
    <lineage>
        <taxon>Bacteria</taxon>
        <taxon>Pseudomonadati</taxon>
        <taxon>Pseudomonadota</taxon>
        <taxon>Gammaproteobacteria</taxon>
        <taxon>Pseudomonadales</taxon>
        <taxon>Pseudomonadaceae</taxon>
        <taxon>Pseudomonas</taxon>
    </lineage>
</organism>
<dbReference type="EMBL" id="WIVT01000035">
    <property type="protein sequence ID" value="MQU18816.1"/>
    <property type="molecule type" value="Genomic_DNA"/>
</dbReference>
<name>A0A6G1W8U3_9PSED</name>
<dbReference type="RefSeq" id="WP_153405514.1">
    <property type="nucleotide sequence ID" value="NZ_WIVT01000035.1"/>
</dbReference>
<protein>
    <submittedName>
        <fullName evidence="2">Uncharacterized protein</fullName>
    </submittedName>
</protein>
<evidence type="ECO:0000313" key="1">
    <source>
        <dbReference type="EMBL" id="MQT27465.1"/>
    </source>
</evidence>
<sequence length="158" mass="18069">MNVSNDRRRTTTTVEDNSLLHGAAKYFIGDRYKDQNIEVLTIDSRTTIHWRKRSGIGLCAVAYVKSPEPGRGETIYLSNFSRMESGKGNARFQRKLIETLEISHRFETGVTDVPIEVVEKITSVVDQLMQSEKFQRFLKSGHKKADHHAATEYLRSHS</sequence>